<gene>
    <name evidence="3" type="ORF">BpHYR1_049570</name>
</gene>
<feature type="compositionally biased region" description="Low complexity" evidence="1">
    <location>
        <begin position="455"/>
        <end position="478"/>
    </location>
</feature>
<evidence type="ECO:0000256" key="1">
    <source>
        <dbReference type="SAM" id="MobiDB-lite"/>
    </source>
</evidence>
<evidence type="ECO:0000259" key="2">
    <source>
        <dbReference type="SMART" id="SM00225"/>
    </source>
</evidence>
<dbReference type="EMBL" id="REGN01013534">
    <property type="protein sequence ID" value="RMZ93818.1"/>
    <property type="molecule type" value="Genomic_DNA"/>
</dbReference>
<dbReference type="OrthoDB" id="2333377at2759"/>
<feature type="compositionally biased region" description="Polar residues" evidence="1">
    <location>
        <begin position="438"/>
        <end position="454"/>
    </location>
</feature>
<dbReference type="PANTHER" id="PTHR11145:SF8">
    <property type="entry name" value="RE57120P"/>
    <property type="match status" value="1"/>
</dbReference>
<dbReference type="SMART" id="SM00225">
    <property type="entry name" value="BTB"/>
    <property type="match status" value="1"/>
</dbReference>
<feature type="compositionally biased region" description="Low complexity" evidence="1">
    <location>
        <begin position="10"/>
        <end position="32"/>
    </location>
</feature>
<keyword evidence="4" id="KW-1185">Reference proteome</keyword>
<proteinExistence type="predicted"/>
<protein>
    <submittedName>
        <fullName evidence="3">BTB POZ domain-containing adapter for CUL3-mediated degradation 3</fullName>
    </submittedName>
</protein>
<dbReference type="InterPro" id="IPR003131">
    <property type="entry name" value="T1-type_BTB"/>
</dbReference>
<feature type="domain" description="BTB" evidence="2">
    <location>
        <begin position="62"/>
        <end position="198"/>
    </location>
</feature>
<evidence type="ECO:0000313" key="3">
    <source>
        <dbReference type="EMBL" id="RMZ93818.1"/>
    </source>
</evidence>
<feature type="compositionally biased region" description="Low complexity" evidence="1">
    <location>
        <begin position="425"/>
        <end position="437"/>
    </location>
</feature>
<evidence type="ECO:0000313" key="4">
    <source>
        <dbReference type="Proteomes" id="UP000276133"/>
    </source>
</evidence>
<accession>A0A3M7P419</accession>
<dbReference type="SUPFAM" id="SSF54695">
    <property type="entry name" value="POZ domain"/>
    <property type="match status" value="1"/>
</dbReference>
<dbReference type="Pfam" id="PF02214">
    <property type="entry name" value="BTB_2"/>
    <property type="match status" value="1"/>
</dbReference>
<dbReference type="Proteomes" id="UP000276133">
    <property type="component" value="Unassembled WGS sequence"/>
</dbReference>
<sequence>MSGSDHLPKLSLNSPTSSNSSSSQSLAQTGTSKQNNILNPSNSVTIPTTTISSQSIMNNNHRYVKFNVGGRLFTTSLDTLLKQDNMFRAMFSGRIDVCTDMDGYILIDRSGKHFEFILNYLRDEDTHQYLNQLLDDQINFQFNPLLTSQKSNTNSASVSNSGRNFFSDFDLYELLKEAKFYCIAPLVNLIEQKLKLIQHLTIVLNQSNSNEIYFGSSIVSMVTSKTDLHKILNSTDKPCIRFLINRHNNKYSYTNNSDDNLLKNIELFERMAIKFRNRIMFIKDTTSTEEICCWYFHGNGKKLAEVCCTSIVYTTEKKQTKVEFPDSKILEEIFVNAVLFENKEQSSNSNSSSMVNANFNDAQCSSHYNDPDSSESTVTTPVFLEEQMPRLSIGSIQQQSSNGNQIVNSALNAVSSVINNMNLASSGSNSSNFSSPSTTNPQVHLSHAPSQQSFHSQSNPSGSGHNHSHSNFCHNNSSNATNSVNNNLISSTSSNLISIANSLANSARRANSGANSSLR</sequence>
<dbReference type="InterPro" id="IPR011333">
    <property type="entry name" value="SKP1/BTB/POZ_sf"/>
</dbReference>
<dbReference type="GO" id="GO:0051260">
    <property type="term" value="P:protein homooligomerization"/>
    <property type="evidence" value="ECO:0007669"/>
    <property type="project" value="InterPro"/>
</dbReference>
<dbReference type="STRING" id="10195.A0A3M7P419"/>
<dbReference type="InterPro" id="IPR000210">
    <property type="entry name" value="BTB/POZ_dom"/>
</dbReference>
<reference evidence="3 4" key="1">
    <citation type="journal article" date="2018" name="Sci. Rep.">
        <title>Genomic signatures of local adaptation to the degree of environmental predictability in rotifers.</title>
        <authorList>
            <person name="Franch-Gras L."/>
            <person name="Hahn C."/>
            <person name="Garcia-Roger E.M."/>
            <person name="Carmona M.J."/>
            <person name="Serra M."/>
            <person name="Gomez A."/>
        </authorList>
    </citation>
    <scope>NUCLEOTIDE SEQUENCE [LARGE SCALE GENOMIC DNA]</scope>
    <source>
        <strain evidence="3">HYR1</strain>
    </source>
</reference>
<organism evidence="3 4">
    <name type="scientific">Brachionus plicatilis</name>
    <name type="common">Marine rotifer</name>
    <name type="synonym">Brachionus muelleri</name>
    <dbReference type="NCBI Taxonomy" id="10195"/>
    <lineage>
        <taxon>Eukaryota</taxon>
        <taxon>Metazoa</taxon>
        <taxon>Spiralia</taxon>
        <taxon>Gnathifera</taxon>
        <taxon>Rotifera</taxon>
        <taxon>Eurotatoria</taxon>
        <taxon>Monogononta</taxon>
        <taxon>Pseudotrocha</taxon>
        <taxon>Ploima</taxon>
        <taxon>Brachionidae</taxon>
        <taxon>Brachionus</taxon>
    </lineage>
</organism>
<feature type="region of interest" description="Disordered" evidence="1">
    <location>
        <begin position="425"/>
        <end position="478"/>
    </location>
</feature>
<comment type="caution">
    <text evidence="3">The sequence shown here is derived from an EMBL/GenBank/DDBJ whole genome shotgun (WGS) entry which is preliminary data.</text>
</comment>
<dbReference type="AlphaFoldDB" id="A0A3M7P419"/>
<dbReference type="PANTHER" id="PTHR11145">
    <property type="entry name" value="BTB/POZ DOMAIN-CONTAINING ADAPTER FOR CUL3-MEDIATED RHOA DEGRADATION PROTEIN FAMILY MEMBER"/>
    <property type="match status" value="1"/>
</dbReference>
<feature type="region of interest" description="Disordered" evidence="1">
    <location>
        <begin position="1"/>
        <end position="44"/>
    </location>
</feature>
<dbReference type="InterPro" id="IPR045068">
    <property type="entry name" value="BACURD1-3"/>
</dbReference>
<dbReference type="Gene3D" id="3.30.710.10">
    <property type="entry name" value="Potassium Channel Kv1.1, Chain A"/>
    <property type="match status" value="1"/>
</dbReference>
<name>A0A3M7P419_BRAPC</name>